<dbReference type="Proteomes" id="UP000215596">
    <property type="component" value="Unassembled WGS sequence"/>
</dbReference>
<dbReference type="PANTHER" id="PTHR35790:SF4">
    <property type="entry name" value="HTH-TYPE TRANSCRIPTIONAL REGULATOR PCHR"/>
    <property type="match status" value="1"/>
</dbReference>
<comment type="caution">
    <text evidence="5">The sequence shown here is derived from an EMBL/GenBank/DDBJ whole genome shotgun (WGS) entry which is preliminary data.</text>
</comment>
<protein>
    <submittedName>
        <fullName evidence="5">MarR family transcriptional regulator</fullName>
    </submittedName>
</protein>
<dbReference type="Gene3D" id="1.10.10.10">
    <property type="entry name" value="Winged helix-like DNA-binding domain superfamily/Winged helix DNA-binding domain"/>
    <property type="match status" value="1"/>
</dbReference>
<dbReference type="PROSITE" id="PS01117">
    <property type="entry name" value="HTH_MARR_1"/>
    <property type="match status" value="1"/>
</dbReference>
<dbReference type="SUPFAM" id="SSF46785">
    <property type="entry name" value="Winged helix' DNA-binding domain"/>
    <property type="match status" value="1"/>
</dbReference>
<evidence type="ECO:0000259" key="4">
    <source>
        <dbReference type="PROSITE" id="PS50995"/>
    </source>
</evidence>
<dbReference type="InterPro" id="IPR000835">
    <property type="entry name" value="HTH_MarR-typ"/>
</dbReference>
<dbReference type="PROSITE" id="PS50995">
    <property type="entry name" value="HTH_MARR_2"/>
    <property type="match status" value="1"/>
</dbReference>
<dbReference type="InterPro" id="IPR036390">
    <property type="entry name" value="WH_DNA-bd_sf"/>
</dbReference>
<accession>A0A268F204</accession>
<keyword evidence="2" id="KW-0238">DNA-binding</keyword>
<dbReference type="SMART" id="SM00347">
    <property type="entry name" value="HTH_MARR"/>
    <property type="match status" value="1"/>
</dbReference>
<keyword evidence="3" id="KW-0804">Transcription</keyword>
<evidence type="ECO:0000256" key="2">
    <source>
        <dbReference type="ARBA" id="ARBA00023125"/>
    </source>
</evidence>
<dbReference type="InterPro" id="IPR036388">
    <property type="entry name" value="WH-like_DNA-bd_sf"/>
</dbReference>
<dbReference type="InterPro" id="IPR023187">
    <property type="entry name" value="Tscrpt_reg_MarR-type_CS"/>
</dbReference>
<dbReference type="Pfam" id="PF01047">
    <property type="entry name" value="MarR"/>
    <property type="match status" value="1"/>
</dbReference>
<evidence type="ECO:0000256" key="1">
    <source>
        <dbReference type="ARBA" id="ARBA00023015"/>
    </source>
</evidence>
<dbReference type="GO" id="GO:0003677">
    <property type="term" value="F:DNA binding"/>
    <property type="evidence" value="ECO:0007669"/>
    <property type="project" value="UniProtKB-KW"/>
</dbReference>
<dbReference type="GO" id="GO:0003700">
    <property type="term" value="F:DNA-binding transcription factor activity"/>
    <property type="evidence" value="ECO:0007669"/>
    <property type="project" value="InterPro"/>
</dbReference>
<reference evidence="5 6" key="1">
    <citation type="submission" date="2017-07" db="EMBL/GenBank/DDBJ databases">
        <title>Isolation and whole genome analysis of endospore-forming bacteria from heroin.</title>
        <authorList>
            <person name="Kalinowski J."/>
            <person name="Ahrens B."/>
            <person name="Al-Dilaimi A."/>
            <person name="Winkler A."/>
            <person name="Wibberg D."/>
            <person name="Schleenbecker U."/>
            <person name="Ruckert C."/>
            <person name="Wolfel R."/>
            <person name="Grass G."/>
        </authorList>
    </citation>
    <scope>NUCLEOTIDE SEQUENCE [LARGE SCALE GENOMIC DNA]</scope>
    <source>
        <strain evidence="5 6">7537-G1</strain>
    </source>
</reference>
<sequence>MSAPEGIKRLLYERFLHFTHITDPISAVEIEEFADLARQHGISSYPSNVTSVHVLDCIGNHEPINNTNIAEKMNLSKASITKICTHLLKEGFIKRSQLKDNKKEVYYSLTPKGRHIYEVHAILHQMMEQRFIESMDSFSESELQAVIKFLQFMIDHHKDGFMKGSQ</sequence>
<dbReference type="PANTHER" id="PTHR35790">
    <property type="entry name" value="HTH-TYPE TRANSCRIPTIONAL REGULATOR PCHR"/>
    <property type="match status" value="1"/>
</dbReference>
<gene>
    <name evidence="5" type="ORF">CHH67_04050</name>
</gene>
<name>A0A268F204_9BACL</name>
<feature type="domain" description="HTH marR-type" evidence="4">
    <location>
        <begin position="8"/>
        <end position="155"/>
    </location>
</feature>
<dbReference type="EMBL" id="NPBY01000012">
    <property type="protein sequence ID" value="PAD79389.1"/>
    <property type="molecule type" value="Genomic_DNA"/>
</dbReference>
<dbReference type="InterPro" id="IPR052067">
    <property type="entry name" value="Metal_resp_HTH_trans_reg"/>
</dbReference>
<organism evidence="5 6">
    <name type="scientific">Paenibacillus campinasensis</name>
    <dbReference type="NCBI Taxonomy" id="66347"/>
    <lineage>
        <taxon>Bacteria</taxon>
        <taxon>Bacillati</taxon>
        <taxon>Bacillota</taxon>
        <taxon>Bacilli</taxon>
        <taxon>Bacillales</taxon>
        <taxon>Paenibacillaceae</taxon>
        <taxon>Paenibacillus</taxon>
    </lineage>
</organism>
<dbReference type="RefSeq" id="WP_095263708.1">
    <property type="nucleotide sequence ID" value="NZ_NPBY01000012.1"/>
</dbReference>
<evidence type="ECO:0000256" key="3">
    <source>
        <dbReference type="ARBA" id="ARBA00023163"/>
    </source>
</evidence>
<evidence type="ECO:0000313" key="5">
    <source>
        <dbReference type="EMBL" id="PAD79389.1"/>
    </source>
</evidence>
<proteinExistence type="predicted"/>
<keyword evidence="1" id="KW-0805">Transcription regulation</keyword>
<dbReference type="OrthoDB" id="5358347at2"/>
<evidence type="ECO:0000313" key="6">
    <source>
        <dbReference type="Proteomes" id="UP000215596"/>
    </source>
</evidence>
<dbReference type="AlphaFoldDB" id="A0A268F204"/>